<organism evidence="1 2">
    <name type="scientific">Eumeta variegata</name>
    <name type="common">Bagworm moth</name>
    <name type="synonym">Eumeta japonica</name>
    <dbReference type="NCBI Taxonomy" id="151549"/>
    <lineage>
        <taxon>Eukaryota</taxon>
        <taxon>Metazoa</taxon>
        <taxon>Ecdysozoa</taxon>
        <taxon>Arthropoda</taxon>
        <taxon>Hexapoda</taxon>
        <taxon>Insecta</taxon>
        <taxon>Pterygota</taxon>
        <taxon>Neoptera</taxon>
        <taxon>Endopterygota</taxon>
        <taxon>Lepidoptera</taxon>
        <taxon>Glossata</taxon>
        <taxon>Ditrysia</taxon>
        <taxon>Tineoidea</taxon>
        <taxon>Psychidae</taxon>
        <taxon>Oiketicinae</taxon>
        <taxon>Eumeta</taxon>
    </lineage>
</organism>
<proteinExistence type="predicted"/>
<keyword evidence="2" id="KW-1185">Reference proteome</keyword>
<protein>
    <submittedName>
        <fullName evidence="1">Uncharacterized protein</fullName>
    </submittedName>
</protein>
<dbReference type="Proteomes" id="UP000299102">
    <property type="component" value="Unassembled WGS sequence"/>
</dbReference>
<dbReference type="AlphaFoldDB" id="A0A4C1V9D6"/>
<evidence type="ECO:0000313" key="2">
    <source>
        <dbReference type="Proteomes" id="UP000299102"/>
    </source>
</evidence>
<accession>A0A4C1V9D6</accession>
<comment type="caution">
    <text evidence="1">The sequence shown here is derived from an EMBL/GenBank/DDBJ whole genome shotgun (WGS) entry which is preliminary data.</text>
</comment>
<reference evidence="1 2" key="1">
    <citation type="journal article" date="2019" name="Commun. Biol.">
        <title>The bagworm genome reveals a unique fibroin gene that provides high tensile strength.</title>
        <authorList>
            <person name="Kono N."/>
            <person name="Nakamura H."/>
            <person name="Ohtoshi R."/>
            <person name="Tomita M."/>
            <person name="Numata K."/>
            <person name="Arakawa K."/>
        </authorList>
    </citation>
    <scope>NUCLEOTIDE SEQUENCE [LARGE SCALE GENOMIC DNA]</scope>
</reference>
<evidence type="ECO:0000313" key="1">
    <source>
        <dbReference type="EMBL" id="GBP35431.1"/>
    </source>
</evidence>
<sequence>MAVLGGVVHPSNVPILITVEKVARRKGGEVGRKRKLLFSTEGRTQRAVVEGADSDDVGTEARNYDFRYCAMTTA</sequence>
<dbReference type="EMBL" id="BGZK01000303">
    <property type="protein sequence ID" value="GBP35431.1"/>
    <property type="molecule type" value="Genomic_DNA"/>
</dbReference>
<gene>
    <name evidence="1" type="ORF">EVAR_94882_1</name>
</gene>
<name>A0A4C1V9D6_EUMVA</name>